<reference evidence="3" key="1">
    <citation type="submission" date="2019-08" db="EMBL/GenBank/DDBJ databases">
        <title>The improved chromosome-level genome for the pearl oyster Pinctada fucata martensii using PacBio sequencing and Hi-C.</title>
        <authorList>
            <person name="Zheng Z."/>
        </authorList>
    </citation>
    <scope>NUCLEOTIDE SEQUENCE</scope>
    <source>
        <strain evidence="3">ZZ-2019</strain>
        <tissue evidence="3">Adductor muscle</tissue>
    </source>
</reference>
<gene>
    <name evidence="3" type="ORF">FSP39_007892</name>
</gene>
<name>A0AA89C373_PINIB</name>
<feature type="coiled-coil region" evidence="1">
    <location>
        <begin position="159"/>
        <end position="190"/>
    </location>
</feature>
<protein>
    <submittedName>
        <fullName evidence="3">Uncharacterized protein</fullName>
    </submittedName>
</protein>
<keyword evidence="1" id="KW-0175">Coiled coil</keyword>
<dbReference type="EMBL" id="VSWD01000002">
    <property type="protein sequence ID" value="KAK3107131.1"/>
    <property type="molecule type" value="Genomic_DNA"/>
</dbReference>
<dbReference type="Proteomes" id="UP001186944">
    <property type="component" value="Unassembled WGS sequence"/>
</dbReference>
<proteinExistence type="predicted"/>
<evidence type="ECO:0000256" key="2">
    <source>
        <dbReference type="SAM" id="MobiDB-lite"/>
    </source>
</evidence>
<evidence type="ECO:0000256" key="1">
    <source>
        <dbReference type="SAM" id="Coils"/>
    </source>
</evidence>
<organism evidence="3 4">
    <name type="scientific">Pinctada imbricata</name>
    <name type="common">Atlantic pearl-oyster</name>
    <name type="synonym">Pinctada martensii</name>
    <dbReference type="NCBI Taxonomy" id="66713"/>
    <lineage>
        <taxon>Eukaryota</taxon>
        <taxon>Metazoa</taxon>
        <taxon>Spiralia</taxon>
        <taxon>Lophotrochozoa</taxon>
        <taxon>Mollusca</taxon>
        <taxon>Bivalvia</taxon>
        <taxon>Autobranchia</taxon>
        <taxon>Pteriomorphia</taxon>
        <taxon>Pterioida</taxon>
        <taxon>Pterioidea</taxon>
        <taxon>Pteriidae</taxon>
        <taxon>Pinctada</taxon>
    </lineage>
</organism>
<sequence length="199" mass="22550">MSESLHVEESISSSEITDSDIGNKKRKRKKERFLPTCSMSRENCLSSSSSSSKSSTVLTIDTFPPLQASDWKLKHLLKIGITYADRSMTLSDFVSALKVKPELVRHGFTELPVMYNAVCSKLTEISKDVWDFSFDMDKFVKCQSSMLKMGDSSTRDAMILEQMDRLESAIKSLENSKQELRARLSDLQINDAVDRFDLI</sequence>
<feature type="region of interest" description="Disordered" evidence="2">
    <location>
        <begin position="1"/>
        <end position="33"/>
    </location>
</feature>
<dbReference type="AlphaFoldDB" id="A0AA89C373"/>
<keyword evidence="4" id="KW-1185">Reference proteome</keyword>
<accession>A0AA89C373</accession>
<feature type="compositionally biased region" description="Low complexity" evidence="2">
    <location>
        <begin position="10"/>
        <end position="20"/>
    </location>
</feature>
<evidence type="ECO:0000313" key="4">
    <source>
        <dbReference type="Proteomes" id="UP001186944"/>
    </source>
</evidence>
<comment type="caution">
    <text evidence="3">The sequence shown here is derived from an EMBL/GenBank/DDBJ whole genome shotgun (WGS) entry which is preliminary data.</text>
</comment>
<evidence type="ECO:0000313" key="3">
    <source>
        <dbReference type="EMBL" id="KAK3107131.1"/>
    </source>
</evidence>